<proteinExistence type="predicted"/>
<dbReference type="EMBL" id="LR131271">
    <property type="protein sequence ID" value="VDR26097.1"/>
    <property type="molecule type" value="Genomic_DNA"/>
</dbReference>
<dbReference type="AlphaFoldDB" id="A0A3P8JRW1"/>
<dbReference type="Gene3D" id="3.30.390.50">
    <property type="entry name" value="CO dehydrogenase flavoprotein, C-terminal domain"/>
    <property type="match status" value="1"/>
</dbReference>
<organism evidence="1 2">
    <name type="scientific">Raoultella terrigena</name>
    <name type="common">Klebsiella terrigena</name>
    <dbReference type="NCBI Taxonomy" id="577"/>
    <lineage>
        <taxon>Bacteria</taxon>
        <taxon>Pseudomonadati</taxon>
        <taxon>Pseudomonadota</taxon>
        <taxon>Gammaproteobacteria</taxon>
        <taxon>Enterobacterales</taxon>
        <taxon>Enterobacteriaceae</taxon>
        <taxon>Klebsiella/Raoultella group</taxon>
        <taxon>Raoultella</taxon>
    </lineage>
</organism>
<dbReference type="SUPFAM" id="SSF55447">
    <property type="entry name" value="CO dehydrogenase flavoprotein C-terminal domain-like"/>
    <property type="match status" value="1"/>
</dbReference>
<evidence type="ECO:0000313" key="1">
    <source>
        <dbReference type="EMBL" id="VDR26097.1"/>
    </source>
</evidence>
<reference evidence="1 2" key="1">
    <citation type="submission" date="2018-12" db="EMBL/GenBank/DDBJ databases">
        <authorList>
            <consortium name="Pathogen Informatics"/>
        </authorList>
    </citation>
    <scope>NUCLEOTIDE SEQUENCE [LARGE SCALE GENOMIC DNA]</scope>
    <source>
        <strain evidence="1 2">NCTC13098</strain>
    </source>
</reference>
<accession>A0A3P8JRW1</accession>
<gene>
    <name evidence="1" type="ORF">NCTC13098_02436</name>
</gene>
<evidence type="ECO:0000313" key="2">
    <source>
        <dbReference type="Proteomes" id="UP000274346"/>
    </source>
</evidence>
<name>A0A3P8JRW1_RAOTE</name>
<dbReference type="Proteomes" id="UP000274346">
    <property type="component" value="Chromosome"/>
</dbReference>
<sequence>MDGALLSKPQRLTEVEACLTGFVLDEKRIEDAVQALNKIMHEAIGGRWSAPYKIPVFEDMFRQMMQETLAEQKVAKK</sequence>
<dbReference type="KEGG" id="rtg:NCTC13098_02436"/>
<protein>
    <submittedName>
        <fullName evidence="1">Uncharacterized protein</fullName>
    </submittedName>
</protein>
<dbReference type="InterPro" id="IPR036683">
    <property type="entry name" value="CO_DH_flav_C_dom_sf"/>
</dbReference>